<dbReference type="Proteomes" id="UP000578036">
    <property type="component" value="Unassembled WGS sequence"/>
</dbReference>
<name>A0A7W4YUB6_9BURK</name>
<keyword evidence="3" id="KW-0675">Receptor</keyword>
<dbReference type="EMBL" id="JACHWF010000006">
    <property type="protein sequence ID" value="MBB3010081.1"/>
    <property type="molecule type" value="Genomic_DNA"/>
</dbReference>
<protein>
    <submittedName>
        <fullName evidence="3">Tripartite-type tricarboxylate transporter receptor subunit TctC</fullName>
    </submittedName>
</protein>
<comment type="caution">
    <text evidence="3">The sequence shown here is derived from an EMBL/GenBank/DDBJ whole genome shotgun (WGS) entry which is preliminary data.</text>
</comment>
<dbReference type="InterPro" id="IPR006311">
    <property type="entry name" value="TAT_signal"/>
</dbReference>
<comment type="similarity">
    <text evidence="1">Belongs to the UPF0065 (bug) family.</text>
</comment>
<dbReference type="CDD" id="cd07012">
    <property type="entry name" value="PBP2_Bug_TTT"/>
    <property type="match status" value="1"/>
</dbReference>
<dbReference type="AlphaFoldDB" id="A0A7W4YUB6"/>
<dbReference type="PROSITE" id="PS51318">
    <property type="entry name" value="TAT"/>
    <property type="match status" value="1"/>
</dbReference>
<evidence type="ECO:0000313" key="4">
    <source>
        <dbReference type="Proteomes" id="UP000578036"/>
    </source>
</evidence>
<dbReference type="PANTHER" id="PTHR42928:SF5">
    <property type="entry name" value="BLR1237 PROTEIN"/>
    <property type="match status" value="1"/>
</dbReference>
<keyword evidence="2" id="KW-0732">Signal</keyword>
<dbReference type="RefSeq" id="WP_183300391.1">
    <property type="nucleotide sequence ID" value="NZ_JACHWF010000006.1"/>
</dbReference>
<dbReference type="SUPFAM" id="SSF53850">
    <property type="entry name" value="Periplasmic binding protein-like II"/>
    <property type="match status" value="1"/>
</dbReference>
<gene>
    <name evidence="3" type="ORF">FHX61_004757</name>
</gene>
<sequence>MPHHNFSHSRRRLMQGAASLIALPAAVIARAQPDASAWPRQPVRIVVGYPPGQTVDVTARAYGAALQQAWGQPVVVENMPGANGIIGARIVKSANPDGYTLLFGTSGQLAINPAIYAALPYAPLRDFAPVALGATGRLYLVANKSLPVSTLRELVAYAKAHPGKLTYGSGGVGITAHLAMELLKSATGMDALHVPYKGSPAALTGLIAGDVQLMFDAGSLVLPQIRSGKIKPLAVSSAERFSGLPAVATVAEQGVTAFDISTWSALVAPAGTPAAIVEKINAAMQAASRLPAVATPVRAGGSEPQQYSAARFGDFLRRETVLWADAAHRAGVKPE</sequence>
<feature type="chain" id="PRO_5030886691" evidence="2">
    <location>
        <begin position="32"/>
        <end position="335"/>
    </location>
</feature>
<feature type="signal peptide" evidence="2">
    <location>
        <begin position="1"/>
        <end position="31"/>
    </location>
</feature>
<accession>A0A7W4YUB6</accession>
<dbReference type="Gene3D" id="3.40.190.150">
    <property type="entry name" value="Bordetella uptake gene, domain 1"/>
    <property type="match status" value="1"/>
</dbReference>
<evidence type="ECO:0000256" key="2">
    <source>
        <dbReference type="SAM" id="SignalP"/>
    </source>
</evidence>
<dbReference type="PANTHER" id="PTHR42928">
    <property type="entry name" value="TRICARBOXYLATE-BINDING PROTEIN"/>
    <property type="match status" value="1"/>
</dbReference>
<dbReference type="Pfam" id="PF03401">
    <property type="entry name" value="TctC"/>
    <property type="match status" value="1"/>
</dbReference>
<evidence type="ECO:0000313" key="3">
    <source>
        <dbReference type="EMBL" id="MBB3010081.1"/>
    </source>
</evidence>
<dbReference type="PIRSF" id="PIRSF017082">
    <property type="entry name" value="YflP"/>
    <property type="match status" value="1"/>
</dbReference>
<keyword evidence="4" id="KW-1185">Reference proteome</keyword>
<dbReference type="InterPro" id="IPR005064">
    <property type="entry name" value="BUG"/>
</dbReference>
<organism evidence="3 4">
    <name type="scientific">Cupriavidus alkaliphilus</name>
    <dbReference type="NCBI Taxonomy" id="942866"/>
    <lineage>
        <taxon>Bacteria</taxon>
        <taxon>Pseudomonadati</taxon>
        <taxon>Pseudomonadota</taxon>
        <taxon>Betaproteobacteria</taxon>
        <taxon>Burkholderiales</taxon>
        <taxon>Burkholderiaceae</taxon>
        <taxon>Cupriavidus</taxon>
    </lineage>
</organism>
<dbReference type="InterPro" id="IPR042100">
    <property type="entry name" value="Bug_dom1"/>
</dbReference>
<evidence type="ECO:0000256" key="1">
    <source>
        <dbReference type="ARBA" id="ARBA00006987"/>
    </source>
</evidence>
<reference evidence="3 4" key="1">
    <citation type="submission" date="2020-08" db="EMBL/GenBank/DDBJ databases">
        <title>Genomic Encyclopedia of Type Strains, Phase IV (KMG-V): Genome sequencing to study the core and pangenomes of soil and plant-associated prokaryotes.</title>
        <authorList>
            <person name="Whitman W."/>
        </authorList>
    </citation>
    <scope>NUCLEOTIDE SEQUENCE [LARGE SCALE GENOMIC DNA]</scope>
    <source>
        <strain evidence="3 4">SLV-2362</strain>
    </source>
</reference>
<dbReference type="Gene3D" id="3.40.190.10">
    <property type="entry name" value="Periplasmic binding protein-like II"/>
    <property type="match status" value="1"/>
</dbReference>
<proteinExistence type="inferred from homology"/>